<gene>
    <name evidence="1" type="ORF">ACFFGE_02775</name>
</gene>
<comment type="caution">
    <text evidence="1">The sequence shown here is derived from an EMBL/GenBank/DDBJ whole genome shotgun (WGS) entry which is preliminary data.</text>
</comment>
<dbReference type="EMBL" id="JBHLSW010000003">
    <property type="protein sequence ID" value="MFC0632798.1"/>
    <property type="molecule type" value="Genomic_DNA"/>
</dbReference>
<dbReference type="NCBIfam" id="TIGR02444">
    <property type="entry name" value="TIGR02444 family protein"/>
    <property type="match status" value="1"/>
</dbReference>
<dbReference type="InterPro" id="IPR012659">
    <property type="entry name" value="CHP02444"/>
</dbReference>
<organism evidence="1 2">
    <name type="scientific">Brevundimonas balnearis</name>
    <dbReference type="NCBI Taxonomy" id="1572858"/>
    <lineage>
        <taxon>Bacteria</taxon>
        <taxon>Pseudomonadati</taxon>
        <taxon>Pseudomonadota</taxon>
        <taxon>Alphaproteobacteria</taxon>
        <taxon>Caulobacterales</taxon>
        <taxon>Caulobacteraceae</taxon>
        <taxon>Brevundimonas</taxon>
    </lineage>
</organism>
<dbReference type="RefSeq" id="WP_376834073.1">
    <property type="nucleotide sequence ID" value="NZ_JBHLSW010000003.1"/>
</dbReference>
<proteinExistence type="predicted"/>
<keyword evidence="2" id="KW-1185">Reference proteome</keyword>
<evidence type="ECO:0000313" key="1">
    <source>
        <dbReference type="EMBL" id="MFC0632798.1"/>
    </source>
</evidence>
<accession>A0ABV6R2K1</accession>
<dbReference type="Proteomes" id="UP001589906">
    <property type="component" value="Unassembled WGS sequence"/>
</dbReference>
<reference evidence="1 2" key="1">
    <citation type="submission" date="2024-09" db="EMBL/GenBank/DDBJ databases">
        <authorList>
            <person name="Sun Q."/>
            <person name="Mori K."/>
        </authorList>
    </citation>
    <scope>NUCLEOTIDE SEQUENCE [LARGE SCALE GENOMIC DNA]</scope>
    <source>
        <strain evidence="1 2">NCAIM B.02621</strain>
    </source>
</reference>
<name>A0ABV6R2K1_9CAUL</name>
<sequence length="155" mass="16706">MTDLWSWALEAYAAEGVQEACLALQDSADQDVPLLLWAAWAARSGRPLDEDALEAACDLARAWRERAVGPLRAVRRGLKVRHPDLDDAAREAVRAQVKAAELAAERALLEGLEAQSPPSAGPPLATLDALIAASRAWSARVPRALLQTLAERLPD</sequence>
<evidence type="ECO:0000313" key="2">
    <source>
        <dbReference type="Proteomes" id="UP001589906"/>
    </source>
</evidence>
<protein>
    <submittedName>
        <fullName evidence="1">TIGR02444 family protein</fullName>
    </submittedName>
</protein>
<dbReference type="Pfam" id="PF09523">
    <property type="entry name" value="DUF2390"/>
    <property type="match status" value="1"/>
</dbReference>